<keyword evidence="2 4" id="KW-0560">Oxidoreductase</keyword>
<evidence type="ECO:0000256" key="2">
    <source>
        <dbReference type="ARBA" id="ARBA00023002"/>
    </source>
</evidence>
<proteinExistence type="inferred from homology"/>
<dbReference type="GeneID" id="83880260"/>
<reference evidence="5" key="1">
    <citation type="submission" date="2015-09" db="EMBL/GenBank/DDBJ databases">
        <authorList>
            <person name="Rodrigo-Torres Lidia"/>
            <person name="Arahal R.David."/>
        </authorList>
    </citation>
    <scope>NUCLEOTIDE SEQUENCE [LARGE SCALE GENOMIC DNA]</scope>
    <source>
        <strain evidence="5">CECT 7735</strain>
    </source>
</reference>
<keyword evidence="5" id="KW-1185">Reference proteome</keyword>
<feature type="domain" description="Ketoreductase" evidence="3">
    <location>
        <begin position="5"/>
        <end position="181"/>
    </location>
</feature>
<dbReference type="SUPFAM" id="SSF51735">
    <property type="entry name" value="NAD(P)-binding Rossmann-fold domains"/>
    <property type="match status" value="1"/>
</dbReference>
<dbReference type="EMBL" id="CYTW01000001">
    <property type="protein sequence ID" value="CUJ90127.1"/>
    <property type="molecule type" value="Genomic_DNA"/>
</dbReference>
<dbReference type="GO" id="GO:0016491">
    <property type="term" value="F:oxidoreductase activity"/>
    <property type="evidence" value="ECO:0007669"/>
    <property type="project" value="UniProtKB-KW"/>
</dbReference>
<dbReference type="STRING" id="1715693.PH7735_01197"/>
<evidence type="ECO:0000259" key="3">
    <source>
        <dbReference type="SMART" id="SM00822"/>
    </source>
</evidence>
<dbReference type="PRINTS" id="PR00081">
    <property type="entry name" value="GDHRDH"/>
</dbReference>
<dbReference type="Gene3D" id="3.40.50.720">
    <property type="entry name" value="NAD(P)-binding Rossmann-like Domain"/>
    <property type="match status" value="1"/>
</dbReference>
<dbReference type="InterPro" id="IPR002347">
    <property type="entry name" value="SDR_fam"/>
</dbReference>
<dbReference type="PANTHER" id="PTHR44196:SF1">
    <property type="entry name" value="DEHYDROGENASE_REDUCTASE SDR FAMILY MEMBER 7B"/>
    <property type="match status" value="1"/>
</dbReference>
<dbReference type="Proteomes" id="UP000051870">
    <property type="component" value="Unassembled WGS sequence"/>
</dbReference>
<accession>A0A0P1I4U2</accession>
<gene>
    <name evidence="4" type="ORF">PH7735_01197</name>
</gene>
<dbReference type="InterPro" id="IPR057326">
    <property type="entry name" value="KR_dom"/>
</dbReference>
<dbReference type="Pfam" id="PF00106">
    <property type="entry name" value="adh_short"/>
    <property type="match status" value="1"/>
</dbReference>
<evidence type="ECO:0000313" key="4">
    <source>
        <dbReference type="EMBL" id="CUJ90127.1"/>
    </source>
</evidence>
<dbReference type="SMART" id="SM00822">
    <property type="entry name" value="PKS_KR"/>
    <property type="match status" value="1"/>
</dbReference>
<evidence type="ECO:0000256" key="1">
    <source>
        <dbReference type="ARBA" id="ARBA00006484"/>
    </source>
</evidence>
<dbReference type="RefSeq" id="WP_058310351.1">
    <property type="nucleotide sequence ID" value="NZ_CYTW01000001.1"/>
</dbReference>
<sequence>MFEGKTWWIVGASEGLGRALALHLDGLGAELIVSARNAQRLETLTQDLSNATAVVMDVSSSKDVATATTQLGEVDGMIYCVGQYDPMSALNWNADSAEAMADSNFMGALRVLGRLVPNMKRRDSGTIVLIGSLAGYSGLPGAIGYGASKAALMHLGENLEADFRKTNLRVRVVNPGFIKTRLTEKNTFDMPFLQSPEQAAEHVVKAIRRRRVSTAFPAPFSWLFRFGRYLPRRLFLRIVSPKT</sequence>
<dbReference type="AlphaFoldDB" id="A0A0P1I4U2"/>
<dbReference type="PANTHER" id="PTHR44196">
    <property type="entry name" value="DEHYDROGENASE/REDUCTASE SDR FAMILY MEMBER 7B"/>
    <property type="match status" value="1"/>
</dbReference>
<protein>
    <submittedName>
        <fullName evidence="4">Putative oxidoreductase</fullName>
        <ecNumber evidence="4">1.-.-.-</ecNumber>
    </submittedName>
</protein>
<comment type="similarity">
    <text evidence="1">Belongs to the short-chain dehydrogenases/reductases (SDR) family.</text>
</comment>
<dbReference type="EC" id="1.-.-.-" evidence="4"/>
<evidence type="ECO:0000313" key="5">
    <source>
        <dbReference type="Proteomes" id="UP000051870"/>
    </source>
</evidence>
<dbReference type="InterPro" id="IPR036291">
    <property type="entry name" value="NAD(P)-bd_dom_sf"/>
</dbReference>
<name>A0A0P1I4U2_9RHOB</name>
<organism evidence="4 5">
    <name type="scientific">Shimia thalassica</name>
    <dbReference type="NCBI Taxonomy" id="1715693"/>
    <lineage>
        <taxon>Bacteria</taxon>
        <taxon>Pseudomonadati</taxon>
        <taxon>Pseudomonadota</taxon>
        <taxon>Alphaproteobacteria</taxon>
        <taxon>Rhodobacterales</taxon>
        <taxon>Roseobacteraceae</taxon>
    </lineage>
</organism>
<dbReference type="GO" id="GO:0016020">
    <property type="term" value="C:membrane"/>
    <property type="evidence" value="ECO:0007669"/>
    <property type="project" value="TreeGrafter"/>
</dbReference>